<dbReference type="Gene3D" id="3.40.50.300">
    <property type="entry name" value="P-loop containing nucleotide triphosphate hydrolases"/>
    <property type="match status" value="1"/>
</dbReference>
<evidence type="ECO:0000256" key="2">
    <source>
        <dbReference type="ARBA" id="ARBA00022448"/>
    </source>
</evidence>
<evidence type="ECO:0000313" key="4">
    <source>
        <dbReference type="Proteomes" id="UP001529275"/>
    </source>
</evidence>
<organism evidence="3 4">
    <name type="scientific">Massilimicrobiota timonensis</name>
    <dbReference type="NCBI Taxonomy" id="1776392"/>
    <lineage>
        <taxon>Bacteria</taxon>
        <taxon>Bacillati</taxon>
        <taxon>Bacillota</taxon>
        <taxon>Erysipelotrichia</taxon>
        <taxon>Erysipelotrichales</taxon>
        <taxon>Erysipelotrichaceae</taxon>
        <taxon>Massilimicrobiota</taxon>
    </lineage>
</organism>
<evidence type="ECO:0000256" key="1">
    <source>
        <dbReference type="ARBA" id="ARBA00005417"/>
    </source>
</evidence>
<comment type="caution">
    <text evidence="3">The sequence shown here is derived from an EMBL/GenBank/DDBJ whole genome shotgun (WGS) entry which is preliminary data.</text>
</comment>
<comment type="similarity">
    <text evidence="1">Belongs to the ABC transporter superfamily.</text>
</comment>
<gene>
    <name evidence="3" type="ORF">QUV98_11495</name>
</gene>
<dbReference type="SUPFAM" id="SSF52540">
    <property type="entry name" value="P-loop containing nucleoside triphosphate hydrolases"/>
    <property type="match status" value="1"/>
</dbReference>
<feature type="non-terminal residue" evidence="3">
    <location>
        <position position="1"/>
    </location>
</feature>
<accession>A0ABT7ULB7</accession>
<proteinExistence type="inferred from homology"/>
<sequence>LFVTHDISEALKLGTKVLVMDHGQIEQFATPENLLRHPATEFVKKLVKKERRMCHLPEEQLSSCDFSGANIKE</sequence>
<evidence type="ECO:0000313" key="3">
    <source>
        <dbReference type="EMBL" id="MDM8196938.1"/>
    </source>
</evidence>
<reference evidence="4" key="1">
    <citation type="submission" date="2023-06" db="EMBL/GenBank/DDBJ databases">
        <title>Identification and characterization of horizontal gene transfer across gut microbiota members of farm animals based on homology search.</title>
        <authorList>
            <person name="Zeman M."/>
            <person name="Kubasova T."/>
            <person name="Jahodarova E."/>
            <person name="Nykrynova M."/>
            <person name="Rychlik I."/>
        </authorList>
    </citation>
    <scope>NUCLEOTIDE SEQUENCE [LARGE SCALE GENOMIC DNA]</scope>
    <source>
        <strain evidence="4">ET341</strain>
    </source>
</reference>
<protein>
    <recommendedName>
        <fullName evidence="5">ABC transporter ATP-binding protein</fullName>
    </recommendedName>
</protein>
<dbReference type="PANTHER" id="PTHR43117">
    <property type="entry name" value="OSMOPROTECTANT IMPORT ATP-BINDING PROTEIN OSMV"/>
    <property type="match status" value="1"/>
</dbReference>
<keyword evidence="4" id="KW-1185">Reference proteome</keyword>
<dbReference type="EMBL" id="JAUDCK010000096">
    <property type="protein sequence ID" value="MDM8196938.1"/>
    <property type="molecule type" value="Genomic_DNA"/>
</dbReference>
<dbReference type="InterPro" id="IPR027417">
    <property type="entry name" value="P-loop_NTPase"/>
</dbReference>
<evidence type="ECO:0008006" key="5">
    <source>
        <dbReference type="Google" id="ProtNLM"/>
    </source>
</evidence>
<name>A0ABT7ULB7_9FIRM</name>
<keyword evidence="2" id="KW-0813">Transport</keyword>
<dbReference type="Proteomes" id="UP001529275">
    <property type="component" value="Unassembled WGS sequence"/>
</dbReference>
<dbReference type="PANTHER" id="PTHR43117:SF4">
    <property type="entry name" value="OSMOPROTECTANT IMPORT ATP-BINDING PROTEIN OSMV"/>
    <property type="match status" value="1"/>
</dbReference>